<evidence type="ECO:0000256" key="1">
    <source>
        <dbReference type="ARBA" id="ARBA00001967"/>
    </source>
</evidence>
<dbReference type="SUPFAM" id="SSF56762">
    <property type="entry name" value="HydB/Nqo4-like"/>
    <property type="match status" value="1"/>
</dbReference>
<dbReference type="PANTHER" id="PTHR43600:SF2">
    <property type="entry name" value="F420-NON-REDUCING HYDROGENASE VHU SUBUNIT A"/>
    <property type="match status" value="1"/>
</dbReference>
<comment type="cofactor">
    <cofactor evidence="1">
        <name>Ni(2+)</name>
        <dbReference type="ChEBI" id="CHEBI:49786"/>
    </cofactor>
</comment>
<dbReference type="InterPro" id="IPR029014">
    <property type="entry name" value="NiFe-Hase_large"/>
</dbReference>
<dbReference type="RefSeq" id="WP_168630591.1">
    <property type="nucleotide sequence ID" value="NZ_BONL01000006.1"/>
</dbReference>
<sequence>MSRWVLDEIVDAFEARVVLQRDDRGRVRSARFDLSGMPRMDALLVGRPVAGLPALIERLCGICPAAHHLAGVRALECLSGTGPLTGTARAVRSLLHHGAAIGAHAPRLGTVDPGAGALLARFARQVADAAGSPGHFPVTAVPGGVADAVDPAARDALVAAVPAALAAASTVTERMLTGHRPGPDRFTGADLALVDAEGRPDLLGEHLRAVAADGTVLVAGAAPTDWDRVVAESDPGAIAPRPYLVDLGPGDGGYRVGPVAQLRIGPLDTPVAAGFQHRWTAGAGPARAVITVHAVERIAALLDLDQLTTGPLQLPAPDPQPAAGVGVGWVDSPRGLLVHRYAADAAGIVTATSILTPTAQNEPWLADLLRHAAAAETDLEDAVREADPCLPCTDAPPGSMGLRVETVPCA</sequence>
<comment type="similarity">
    <text evidence="2">Belongs to the [NiFe]/[NiFeSe] hydrogenase large subunit family.</text>
</comment>
<evidence type="ECO:0000256" key="3">
    <source>
        <dbReference type="ARBA" id="ARBA00022596"/>
    </source>
</evidence>
<evidence type="ECO:0000256" key="4">
    <source>
        <dbReference type="ARBA" id="ARBA00022723"/>
    </source>
</evidence>
<evidence type="ECO:0000313" key="6">
    <source>
        <dbReference type="EMBL" id="NKY23460.1"/>
    </source>
</evidence>
<evidence type="ECO:0000256" key="2">
    <source>
        <dbReference type="ARBA" id="ARBA00009292"/>
    </source>
</evidence>
<dbReference type="PANTHER" id="PTHR43600">
    <property type="entry name" value="COENZYME F420 HYDROGENASE, SUBUNIT ALPHA"/>
    <property type="match status" value="1"/>
</dbReference>
<dbReference type="GO" id="GO:0046872">
    <property type="term" value="F:metal ion binding"/>
    <property type="evidence" value="ECO:0007669"/>
    <property type="project" value="UniProtKB-KW"/>
</dbReference>
<keyword evidence="3" id="KW-0533">Nickel</keyword>
<comment type="caution">
    <text evidence="6">The sequence shown here is derived from an EMBL/GenBank/DDBJ whole genome shotgun (WGS) entry which is preliminary data.</text>
</comment>
<reference evidence="6 7" key="1">
    <citation type="submission" date="2020-04" db="EMBL/GenBank/DDBJ databases">
        <title>MicrobeNet Type strains.</title>
        <authorList>
            <person name="Nicholson A.C."/>
        </authorList>
    </citation>
    <scope>NUCLEOTIDE SEQUENCE [LARGE SCALE GENOMIC DNA]</scope>
    <source>
        <strain evidence="6 7">ATCC BAA-788</strain>
    </source>
</reference>
<evidence type="ECO:0000313" key="7">
    <source>
        <dbReference type="Proteomes" id="UP000581206"/>
    </source>
</evidence>
<protein>
    <submittedName>
        <fullName evidence="6">Reducing hydrogenase subunit alpha</fullName>
    </submittedName>
</protein>
<name>A0A7X6KWI7_9CELL</name>
<keyword evidence="5" id="KW-0560">Oxidoreductase</keyword>
<accession>A0A7X6KWI7</accession>
<dbReference type="GO" id="GO:0016491">
    <property type="term" value="F:oxidoreductase activity"/>
    <property type="evidence" value="ECO:0007669"/>
    <property type="project" value="UniProtKB-KW"/>
</dbReference>
<keyword evidence="7" id="KW-1185">Reference proteome</keyword>
<keyword evidence="4" id="KW-0479">Metal-binding</keyword>
<dbReference type="AlphaFoldDB" id="A0A7X6KWI7"/>
<gene>
    <name evidence="6" type="ORF">HGA03_12380</name>
</gene>
<dbReference type="EMBL" id="JAAXOX010000006">
    <property type="protein sequence ID" value="NKY23460.1"/>
    <property type="molecule type" value="Genomic_DNA"/>
</dbReference>
<dbReference type="Proteomes" id="UP000581206">
    <property type="component" value="Unassembled WGS sequence"/>
</dbReference>
<organism evidence="6 7">
    <name type="scientific">Cellulomonas denverensis</name>
    <dbReference type="NCBI Taxonomy" id="264297"/>
    <lineage>
        <taxon>Bacteria</taxon>
        <taxon>Bacillati</taxon>
        <taxon>Actinomycetota</taxon>
        <taxon>Actinomycetes</taxon>
        <taxon>Micrococcales</taxon>
        <taxon>Cellulomonadaceae</taxon>
        <taxon>Cellulomonas</taxon>
    </lineage>
</organism>
<dbReference type="Gene3D" id="1.10.645.10">
    <property type="entry name" value="Cytochrome-c3 Hydrogenase, chain B"/>
    <property type="match status" value="1"/>
</dbReference>
<evidence type="ECO:0000256" key="5">
    <source>
        <dbReference type="ARBA" id="ARBA00023002"/>
    </source>
</evidence>
<proteinExistence type="inferred from homology"/>